<keyword evidence="3" id="KW-0804">Transcription</keyword>
<dbReference type="SMART" id="SM00421">
    <property type="entry name" value="HTH_LUXR"/>
    <property type="match status" value="1"/>
</dbReference>
<evidence type="ECO:0000256" key="3">
    <source>
        <dbReference type="ARBA" id="ARBA00023163"/>
    </source>
</evidence>
<dbReference type="Pfam" id="PF00196">
    <property type="entry name" value="GerE"/>
    <property type="match status" value="1"/>
</dbReference>
<accession>A0A1P8WK28</accession>
<proteinExistence type="predicted"/>
<dbReference type="InterPro" id="IPR000792">
    <property type="entry name" value="Tscrpt_reg_LuxR_C"/>
</dbReference>
<evidence type="ECO:0000256" key="1">
    <source>
        <dbReference type="ARBA" id="ARBA00023015"/>
    </source>
</evidence>
<keyword evidence="6" id="KW-1185">Reference proteome</keyword>
<evidence type="ECO:0000259" key="4">
    <source>
        <dbReference type="PROSITE" id="PS50043"/>
    </source>
</evidence>
<dbReference type="PANTHER" id="PTHR44688">
    <property type="entry name" value="DNA-BINDING TRANSCRIPTIONAL ACTIVATOR DEVR_DOSR"/>
    <property type="match status" value="1"/>
</dbReference>
<keyword evidence="1" id="KW-0805">Transcription regulation</keyword>
<evidence type="ECO:0000256" key="2">
    <source>
        <dbReference type="ARBA" id="ARBA00023125"/>
    </source>
</evidence>
<dbReference type="STRING" id="1891926.Fuma_04049"/>
<reference evidence="5 6" key="1">
    <citation type="journal article" date="2016" name="Front. Microbiol.">
        <title>Fuerstia marisgermanicae gen. nov., sp. nov., an Unusual Member of the Phylum Planctomycetes from the German Wadden Sea.</title>
        <authorList>
            <person name="Kohn T."/>
            <person name="Heuer A."/>
            <person name="Jogler M."/>
            <person name="Vollmers J."/>
            <person name="Boedeker C."/>
            <person name="Bunk B."/>
            <person name="Rast P."/>
            <person name="Borchert D."/>
            <person name="Glockner I."/>
            <person name="Freese H.M."/>
            <person name="Klenk H.P."/>
            <person name="Overmann J."/>
            <person name="Kaster A.K."/>
            <person name="Rohde M."/>
            <person name="Wiegand S."/>
            <person name="Jogler C."/>
        </authorList>
    </citation>
    <scope>NUCLEOTIDE SEQUENCE [LARGE SCALE GENOMIC DNA]</scope>
    <source>
        <strain evidence="5 6">NH11</strain>
    </source>
</reference>
<dbReference type="SUPFAM" id="SSF46894">
    <property type="entry name" value="C-terminal effector domain of the bipartite response regulators"/>
    <property type="match status" value="1"/>
</dbReference>
<organism evidence="5 6">
    <name type="scientific">Fuerstiella marisgermanici</name>
    <dbReference type="NCBI Taxonomy" id="1891926"/>
    <lineage>
        <taxon>Bacteria</taxon>
        <taxon>Pseudomonadati</taxon>
        <taxon>Planctomycetota</taxon>
        <taxon>Planctomycetia</taxon>
        <taxon>Planctomycetales</taxon>
        <taxon>Planctomycetaceae</taxon>
        <taxon>Fuerstiella</taxon>
    </lineage>
</organism>
<feature type="domain" description="HTH luxR-type" evidence="4">
    <location>
        <begin position="50"/>
        <end position="116"/>
    </location>
</feature>
<dbReference type="Proteomes" id="UP000187735">
    <property type="component" value="Chromosome"/>
</dbReference>
<dbReference type="PROSITE" id="PS50043">
    <property type="entry name" value="HTH_LUXR_2"/>
    <property type="match status" value="1"/>
</dbReference>
<protein>
    <submittedName>
        <fullName evidence="5">Tetrathionate response regulatory protein TtrR</fullName>
    </submittedName>
</protein>
<dbReference type="InterPro" id="IPR016032">
    <property type="entry name" value="Sig_transdc_resp-reg_C-effctor"/>
</dbReference>
<dbReference type="PANTHER" id="PTHR44688:SF16">
    <property type="entry name" value="DNA-BINDING TRANSCRIPTIONAL ACTIVATOR DEVR_DOSR"/>
    <property type="match status" value="1"/>
</dbReference>
<dbReference type="KEGG" id="fmr:Fuma_04049"/>
<sequence length="132" mass="14729">MQIQSPTPVSRIYSIDKMHPAAGSRAAPLKCCNGQFKNGVAKRDQFRSDYDQLVTQLSPREREVYQLLLQGHESKQIALLLSISPSTAEKHRLAVVRKMQTENVVQLLIQKFEATGTLCDYANVSTPQTKAA</sequence>
<dbReference type="EMBL" id="CP017641">
    <property type="protein sequence ID" value="APZ94417.1"/>
    <property type="molecule type" value="Genomic_DNA"/>
</dbReference>
<gene>
    <name evidence="5" type="primary">ttrR_1</name>
    <name evidence="5" type="ORF">Fuma_04049</name>
</gene>
<dbReference type="InterPro" id="IPR036388">
    <property type="entry name" value="WH-like_DNA-bd_sf"/>
</dbReference>
<name>A0A1P8WK28_9PLAN</name>
<dbReference type="Gene3D" id="1.10.10.10">
    <property type="entry name" value="Winged helix-like DNA-binding domain superfamily/Winged helix DNA-binding domain"/>
    <property type="match status" value="1"/>
</dbReference>
<evidence type="ECO:0000313" key="6">
    <source>
        <dbReference type="Proteomes" id="UP000187735"/>
    </source>
</evidence>
<dbReference type="CDD" id="cd06170">
    <property type="entry name" value="LuxR_C_like"/>
    <property type="match status" value="1"/>
</dbReference>
<dbReference type="GO" id="GO:0003677">
    <property type="term" value="F:DNA binding"/>
    <property type="evidence" value="ECO:0007669"/>
    <property type="project" value="UniProtKB-KW"/>
</dbReference>
<dbReference type="PRINTS" id="PR00038">
    <property type="entry name" value="HTHLUXR"/>
</dbReference>
<dbReference type="AlphaFoldDB" id="A0A1P8WK28"/>
<keyword evidence="2" id="KW-0238">DNA-binding</keyword>
<dbReference type="GO" id="GO:0006355">
    <property type="term" value="P:regulation of DNA-templated transcription"/>
    <property type="evidence" value="ECO:0007669"/>
    <property type="project" value="InterPro"/>
</dbReference>
<evidence type="ECO:0000313" key="5">
    <source>
        <dbReference type="EMBL" id="APZ94417.1"/>
    </source>
</evidence>